<comment type="caution">
    <text evidence="2">The sequence shown here is derived from an EMBL/GenBank/DDBJ whole genome shotgun (WGS) entry which is preliminary data.</text>
</comment>
<sequence length="161" mass="17801">MNRLFTTKNLAKTAMISAVYGVVTWALSFVSYGPIQFRVTEVMVLLAFIDYAYIPGLVLGCVIANLFSPFGIVDIVFGSLATFIAVILISKTKNLLLATIWPTITNGIIVGLELYYMVHTPFLINFGEVALGEFVVVTCIGYPMFKFILKNKALTNILKMN</sequence>
<feature type="transmembrane region" description="Helical" evidence="1">
    <location>
        <begin position="72"/>
        <end position="89"/>
    </location>
</feature>
<keyword evidence="1" id="KW-0812">Transmembrane</keyword>
<feature type="transmembrane region" description="Helical" evidence="1">
    <location>
        <begin position="96"/>
        <end position="118"/>
    </location>
</feature>
<feature type="transmembrane region" description="Helical" evidence="1">
    <location>
        <begin position="130"/>
        <end position="149"/>
    </location>
</feature>
<feature type="transmembrane region" description="Helical" evidence="1">
    <location>
        <begin position="14"/>
        <end position="35"/>
    </location>
</feature>
<evidence type="ECO:0000313" key="3">
    <source>
        <dbReference type="Proteomes" id="UP000694308"/>
    </source>
</evidence>
<dbReference type="Pfam" id="PF06177">
    <property type="entry name" value="QueT"/>
    <property type="match status" value="1"/>
</dbReference>
<dbReference type="AlphaFoldDB" id="A0A949WQH1"/>
<reference evidence="2" key="1">
    <citation type="submission" date="2020-12" db="EMBL/GenBank/DDBJ databases">
        <title>Clostridium thailandense sp. nov., a novel acetogenic bacterium isolated from peat land soil in Thailand.</title>
        <authorList>
            <person name="Chaikitkaew S."/>
            <person name="Birkeland N.K."/>
        </authorList>
    </citation>
    <scope>NUCLEOTIDE SEQUENCE</scope>
    <source>
        <strain evidence="2">PL3</strain>
    </source>
</reference>
<dbReference type="EMBL" id="JAEEGC010000032">
    <property type="protein sequence ID" value="MBV7272735.1"/>
    <property type="molecule type" value="Genomic_DNA"/>
</dbReference>
<dbReference type="RefSeq" id="WP_218319769.1">
    <property type="nucleotide sequence ID" value="NZ_JAEEGC010000032.1"/>
</dbReference>
<organism evidence="2 3">
    <name type="scientific">Clostridium thailandense</name>
    <dbReference type="NCBI Taxonomy" id="2794346"/>
    <lineage>
        <taxon>Bacteria</taxon>
        <taxon>Bacillati</taxon>
        <taxon>Bacillota</taxon>
        <taxon>Clostridia</taxon>
        <taxon>Eubacteriales</taxon>
        <taxon>Clostridiaceae</taxon>
        <taxon>Clostridium</taxon>
    </lineage>
</organism>
<keyword evidence="1" id="KW-0472">Membrane</keyword>
<dbReference type="PANTHER" id="PTHR40044:SF1">
    <property type="entry name" value="INTEGRAL MEMBRANE PROTEIN"/>
    <property type="match status" value="1"/>
</dbReference>
<proteinExistence type="predicted"/>
<dbReference type="PIRSF" id="PIRSF031501">
    <property type="entry name" value="QueT"/>
    <property type="match status" value="1"/>
</dbReference>
<gene>
    <name evidence="2" type="ORF">I6U48_07350</name>
</gene>
<protein>
    <submittedName>
        <fullName evidence="2">QueT transporter family protein</fullName>
    </submittedName>
</protein>
<evidence type="ECO:0000313" key="2">
    <source>
        <dbReference type="EMBL" id="MBV7272735.1"/>
    </source>
</evidence>
<accession>A0A949WQH1</accession>
<keyword evidence="1" id="KW-1133">Transmembrane helix</keyword>
<feature type="transmembrane region" description="Helical" evidence="1">
    <location>
        <begin position="42"/>
        <end position="66"/>
    </location>
</feature>
<name>A0A949WQH1_9CLOT</name>
<evidence type="ECO:0000256" key="1">
    <source>
        <dbReference type="SAM" id="Phobius"/>
    </source>
</evidence>
<keyword evidence="3" id="KW-1185">Reference proteome</keyword>
<dbReference type="Proteomes" id="UP000694308">
    <property type="component" value="Unassembled WGS sequence"/>
</dbReference>
<dbReference type="PANTHER" id="PTHR40044">
    <property type="entry name" value="INTEGRAL MEMBRANE PROTEIN-RELATED"/>
    <property type="match status" value="1"/>
</dbReference>
<dbReference type="InterPro" id="IPR010387">
    <property type="entry name" value="QueT"/>
</dbReference>